<dbReference type="Gene3D" id="2.40.37.10">
    <property type="entry name" value="Lyase, Ornithine Decarboxylase, Chain A, domain 1"/>
    <property type="match status" value="1"/>
</dbReference>
<dbReference type="GO" id="GO:0005737">
    <property type="term" value="C:cytoplasm"/>
    <property type="evidence" value="ECO:0007669"/>
    <property type="project" value="TreeGrafter"/>
</dbReference>
<evidence type="ECO:0000256" key="5">
    <source>
        <dbReference type="PIRSR" id="PIRSR600183-50"/>
    </source>
</evidence>
<dbReference type="AlphaFoldDB" id="A0A2J0KTQ9"/>
<dbReference type="Pfam" id="PF02784">
    <property type="entry name" value="Orn_Arg_deC_N"/>
    <property type="match status" value="1"/>
</dbReference>
<keyword evidence="3 5" id="KW-0663">Pyridoxal phosphate</keyword>
<dbReference type="EMBL" id="PEWV01000031">
    <property type="protein sequence ID" value="PIU41868.1"/>
    <property type="molecule type" value="Genomic_DNA"/>
</dbReference>
<comment type="cofactor">
    <cofactor evidence="1 5">
        <name>pyridoxal 5'-phosphate</name>
        <dbReference type="ChEBI" id="CHEBI:597326"/>
    </cofactor>
</comment>
<evidence type="ECO:0000256" key="6">
    <source>
        <dbReference type="RuleBase" id="RU003737"/>
    </source>
</evidence>
<evidence type="ECO:0000313" key="10">
    <source>
        <dbReference type="Proteomes" id="UP000230052"/>
    </source>
</evidence>
<dbReference type="InterPro" id="IPR029066">
    <property type="entry name" value="PLP-binding_barrel"/>
</dbReference>
<comment type="similarity">
    <text evidence="2 6">Belongs to the Orn/Lys/Arg decarboxylase class-II family.</text>
</comment>
<gene>
    <name evidence="9" type="ORF">COS99_03095</name>
</gene>
<dbReference type="PANTHER" id="PTHR11482:SF6">
    <property type="entry name" value="ORNITHINE DECARBOXYLASE 1-RELATED"/>
    <property type="match status" value="1"/>
</dbReference>
<dbReference type="GO" id="GO:0033387">
    <property type="term" value="P:putrescine biosynthetic process from arginine, via ornithine"/>
    <property type="evidence" value="ECO:0007669"/>
    <property type="project" value="TreeGrafter"/>
</dbReference>
<dbReference type="SUPFAM" id="SSF51419">
    <property type="entry name" value="PLP-binding barrel"/>
    <property type="match status" value="1"/>
</dbReference>
<dbReference type="Gene3D" id="3.20.20.10">
    <property type="entry name" value="Alanine racemase"/>
    <property type="match status" value="1"/>
</dbReference>
<dbReference type="PRINTS" id="PR01182">
    <property type="entry name" value="ORNDCRBXLASE"/>
</dbReference>
<dbReference type="FunFam" id="3.20.20.10:FF:000008">
    <property type="entry name" value="Ornithine decarboxylase"/>
    <property type="match status" value="1"/>
</dbReference>
<accession>A0A2J0KTQ9</accession>
<dbReference type="GO" id="GO:0004586">
    <property type="term" value="F:ornithine decarboxylase activity"/>
    <property type="evidence" value="ECO:0007669"/>
    <property type="project" value="TreeGrafter"/>
</dbReference>
<dbReference type="InterPro" id="IPR022644">
    <property type="entry name" value="De-COase2_N"/>
</dbReference>
<name>A0A2J0KTQ9_9BACT</name>
<feature type="modified residue" description="N6-(pyridoxal phosphate)lysine" evidence="5">
    <location>
        <position position="82"/>
    </location>
</feature>
<evidence type="ECO:0000259" key="7">
    <source>
        <dbReference type="Pfam" id="PF00278"/>
    </source>
</evidence>
<dbReference type="Pfam" id="PF00278">
    <property type="entry name" value="Orn_DAP_Arg_deC"/>
    <property type="match status" value="1"/>
</dbReference>
<dbReference type="InterPro" id="IPR022657">
    <property type="entry name" value="De-COase2_CS"/>
</dbReference>
<evidence type="ECO:0000256" key="1">
    <source>
        <dbReference type="ARBA" id="ARBA00001933"/>
    </source>
</evidence>
<dbReference type="PANTHER" id="PTHR11482">
    <property type="entry name" value="ARGININE/DIAMINOPIMELATE/ORNITHINE DECARBOXYLASE"/>
    <property type="match status" value="1"/>
</dbReference>
<keyword evidence="4" id="KW-0456">Lyase</keyword>
<dbReference type="CDD" id="cd00622">
    <property type="entry name" value="PLPDE_III_ODC"/>
    <property type="match status" value="1"/>
</dbReference>
<reference evidence="9 10" key="1">
    <citation type="submission" date="2017-09" db="EMBL/GenBank/DDBJ databases">
        <title>Depth-based differentiation of microbial function through sediment-hosted aquifers and enrichment of novel symbionts in the deep terrestrial subsurface.</title>
        <authorList>
            <person name="Probst A.J."/>
            <person name="Ladd B."/>
            <person name="Jarett J.K."/>
            <person name="Geller-Mcgrath D.E."/>
            <person name="Sieber C.M."/>
            <person name="Emerson J.B."/>
            <person name="Anantharaman K."/>
            <person name="Thomas B.C."/>
            <person name="Malmstrom R."/>
            <person name="Stieglmeier M."/>
            <person name="Klingl A."/>
            <person name="Woyke T."/>
            <person name="Ryan C.M."/>
            <person name="Banfield J.F."/>
        </authorList>
    </citation>
    <scope>NUCLEOTIDE SEQUENCE [LARGE SCALE GENOMIC DNA]</scope>
    <source>
        <strain evidence="9">CG07_land_8_20_14_0_80_42_15</strain>
    </source>
</reference>
<feature type="active site" description="Proton donor" evidence="5">
    <location>
        <position position="356"/>
    </location>
</feature>
<dbReference type="InterPro" id="IPR002433">
    <property type="entry name" value="Orn_de-COase"/>
</dbReference>
<dbReference type="PRINTS" id="PR01179">
    <property type="entry name" value="ODADCRBXLASE"/>
</dbReference>
<evidence type="ECO:0000313" key="9">
    <source>
        <dbReference type="EMBL" id="PIU41868.1"/>
    </source>
</evidence>
<dbReference type="SUPFAM" id="SSF50621">
    <property type="entry name" value="Alanine racemase C-terminal domain-like"/>
    <property type="match status" value="1"/>
</dbReference>
<organism evidence="9 10">
    <name type="scientific">Candidatus Aquitaenariimonas noxiae</name>
    <dbReference type="NCBI Taxonomy" id="1974741"/>
    <lineage>
        <taxon>Bacteria</taxon>
        <taxon>Pseudomonadati</taxon>
        <taxon>Candidatus Omnitrophota</taxon>
        <taxon>Candidatus Aquitaenariimonas</taxon>
    </lineage>
</organism>
<proteinExistence type="inferred from homology"/>
<dbReference type="PROSITE" id="PS00879">
    <property type="entry name" value="ODR_DC_2_2"/>
    <property type="match status" value="1"/>
</dbReference>
<evidence type="ECO:0000256" key="4">
    <source>
        <dbReference type="ARBA" id="ARBA00023239"/>
    </source>
</evidence>
<dbReference type="InterPro" id="IPR009006">
    <property type="entry name" value="Ala_racemase/Decarboxylase_C"/>
</dbReference>
<feature type="domain" description="Orn/DAP/Arg decarboxylase 2 N-terminal" evidence="8">
    <location>
        <begin position="61"/>
        <end position="294"/>
    </location>
</feature>
<evidence type="ECO:0000259" key="8">
    <source>
        <dbReference type="Pfam" id="PF02784"/>
    </source>
</evidence>
<feature type="domain" description="Orn/DAP/Arg decarboxylase 2 C-terminal" evidence="7">
    <location>
        <begin position="296"/>
        <end position="383"/>
    </location>
</feature>
<evidence type="ECO:0000256" key="2">
    <source>
        <dbReference type="ARBA" id="ARBA00008872"/>
    </source>
</evidence>
<dbReference type="InterPro" id="IPR000183">
    <property type="entry name" value="Orn/DAP/Arg_de-COase"/>
</dbReference>
<sequence length="405" mass="45042">MSGSSQHSLSTITKEAGSMAIKQNNGKLSTLKTDSSSIENLIRAMLKKHRTPFLIIRRSVLKKQYERFRKCLPHVTPYYAIKANSHPGIIKTFVKLGACFDVASAAEMKLVLKFGVSPSKIIFANTIKSAEDIICARRRRVRLVTFDNEPELYKLAKYYPGAHVIVRIKVENQGSMVELSLKFGAESDQAFFLLRKAKTLGLVPAGVSFHVGSQSKNVENYLQALEITANIFNQTKENGLPLKILDIGGGFPIPHFDNEIGINFERMAAQIRKQINALFDKNVKVIAEPGRFLAGPSGILVTQVVGRTFRNNKNYYYLNDGIYGDFSGIVFDHCKYEFKTLRRGQKFLSALAGPTCDSFDTISMNEEIAELYVDDVIYVKNIGAYSCASATPGFNGFPPAKLIVI</sequence>
<dbReference type="Proteomes" id="UP000230052">
    <property type="component" value="Unassembled WGS sequence"/>
</dbReference>
<protein>
    <recommendedName>
        <fullName evidence="11">Type III PLP-dependent enzyme</fullName>
    </recommendedName>
</protein>
<evidence type="ECO:0008006" key="11">
    <source>
        <dbReference type="Google" id="ProtNLM"/>
    </source>
</evidence>
<dbReference type="InterPro" id="IPR022643">
    <property type="entry name" value="De-COase2_C"/>
</dbReference>
<evidence type="ECO:0000256" key="3">
    <source>
        <dbReference type="ARBA" id="ARBA00022898"/>
    </source>
</evidence>
<comment type="caution">
    <text evidence="9">The sequence shown here is derived from an EMBL/GenBank/DDBJ whole genome shotgun (WGS) entry which is preliminary data.</text>
</comment>